<proteinExistence type="inferred from homology"/>
<sequence length="628" mass="70960">MGGTRRIMTRQISSFFFLIVCAAFAVQDRPNIVWLTTEDNSACWYRLYNPEHGAPMPNVERLAKDGLVFNNAYSCGPVCSVARSTIISGCYSPRTGAQYHRNQVPVAMPSGLRMFPYYLRQAGYYTTNNKKEDYNYRTEDKEGVWDESSGKATYRNRQSNQPFFHVQNYMRTHESRLFGNLPKETEYVTDPAGVKLFPYHPDTLLFRKKYAQYLTLNAVVDAEMGTLIRQLEEDGLLDDTFIFHYGDHGGVLPGGKAYAHNDGLQVAMVVYVPKNWQHLVPAERGSRIDGFVEFVDLSATVLNLAGVDIPEGIDGKPFLGKGITFDDLNKRDTAFGYAERFDEKYDMVRFLRKGKYTYWRSYQPFNFDGLHAFYRYKQPAFREWRDLANAGKLNAVQSAFYKARPPEELFDLEKDPHEVNNLANDPSYADVLIEMRRALQQKEKALPDVGFFPEPVVLSESDGNAVEFGRKNKERIEALIDIADLQLRPFPEAMPALEKALNSAVPAERYWGLITCSAFGKQALSLSKEIEAISASDPDRFVRTRAAEFLGLTGAADPVPVLMDVLRHSTDPIEVNLILNTVVLLRDGAGIQFDLSNVGNAAWMKMGGLVPHRVNYLEGGTGELPKKK</sequence>
<dbReference type="PANTHER" id="PTHR42693">
    <property type="entry name" value="ARYLSULFATASE FAMILY MEMBER"/>
    <property type="match status" value="1"/>
</dbReference>
<keyword evidence="2 4" id="KW-0378">Hydrolase</keyword>
<dbReference type="PANTHER" id="PTHR42693:SF53">
    <property type="entry name" value="ENDO-4-O-SULFATASE"/>
    <property type="match status" value="1"/>
</dbReference>
<dbReference type="InterPro" id="IPR017850">
    <property type="entry name" value="Alkaline_phosphatase_core_sf"/>
</dbReference>
<dbReference type="SUPFAM" id="SSF53649">
    <property type="entry name" value="Alkaline phosphatase-like"/>
    <property type="match status" value="1"/>
</dbReference>
<protein>
    <submittedName>
        <fullName evidence="4">Sulfatase-like hydrolase/transferase</fullName>
    </submittedName>
</protein>
<evidence type="ECO:0000256" key="1">
    <source>
        <dbReference type="ARBA" id="ARBA00008779"/>
    </source>
</evidence>
<evidence type="ECO:0000259" key="3">
    <source>
        <dbReference type="Pfam" id="PF00884"/>
    </source>
</evidence>
<dbReference type="Pfam" id="PF00884">
    <property type="entry name" value="Sulfatase"/>
    <property type="match status" value="1"/>
</dbReference>
<dbReference type="Gene3D" id="3.40.720.10">
    <property type="entry name" value="Alkaline Phosphatase, subunit A"/>
    <property type="match status" value="1"/>
</dbReference>
<dbReference type="KEGG" id="taer:GT409_13065"/>
<dbReference type="Proteomes" id="UP000464954">
    <property type="component" value="Chromosome"/>
</dbReference>
<dbReference type="GO" id="GO:0016740">
    <property type="term" value="F:transferase activity"/>
    <property type="evidence" value="ECO:0007669"/>
    <property type="project" value="UniProtKB-KW"/>
</dbReference>
<organism evidence="4 5">
    <name type="scientific">Tichowtungia aerotolerans</name>
    <dbReference type="NCBI Taxonomy" id="2697043"/>
    <lineage>
        <taxon>Bacteria</taxon>
        <taxon>Pseudomonadati</taxon>
        <taxon>Kiritimatiellota</taxon>
        <taxon>Tichowtungiia</taxon>
        <taxon>Tichowtungiales</taxon>
        <taxon>Tichowtungiaceae</taxon>
        <taxon>Tichowtungia</taxon>
    </lineage>
</organism>
<accession>A0A6P1M8G8</accession>
<dbReference type="Gene3D" id="1.25.10.10">
    <property type="entry name" value="Leucine-rich Repeat Variant"/>
    <property type="match status" value="1"/>
</dbReference>
<feature type="domain" description="Sulfatase N-terminal" evidence="3">
    <location>
        <begin position="30"/>
        <end position="307"/>
    </location>
</feature>
<dbReference type="InterPro" id="IPR011989">
    <property type="entry name" value="ARM-like"/>
</dbReference>
<dbReference type="InterPro" id="IPR050738">
    <property type="entry name" value="Sulfatase"/>
</dbReference>
<evidence type="ECO:0000313" key="4">
    <source>
        <dbReference type="EMBL" id="QHI70332.1"/>
    </source>
</evidence>
<evidence type="ECO:0000256" key="2">
    <source>
        <dbReference type="ARBA" id="ARBA00022801"/>
    </source>
</evidence>
<gene>
    <name evidence="4" type="ORF">GT409_13065</name>
</gene>
<dbReference type="CDD" id="cd16027">
    <property type="entry name" value="SGSH"/>
    <property type="match status" value="1"/>
</dbReference>
<dbReference type="EMBL" id="CP047593">
    <property type="protein sequence ID" value="QHI70332.1"/>
    <property type="molecule type" value="Genomic_DNA"/>
</dbReference>
<dbReference type="InterPro" id="IPR016024">
    <property type="entry name" value="ARM-type_fold"/>
</dbReference>
<comment type="similarity">
    <text evidence="1">Belongs to the sulfatase family.</text>
</comment>
<evidence type="ECO:0000313" key="5">
    <source>
        <dbReference type="Proteomes" id="UP000464954"/>
    </source>
</evidence>
<dbReference type="SUPFAM" id="SSF48371">
    <property type="entry name" value="ARM repeat"/>
    <property type="match status" value="1"/>
</dbReference>
<dbReference type="InterPro" id="IPR000917">
    <property type="entry name" value="Sulfatase_N"/>
</dbReference>
<reference evidence="4 5" key="1">
    <citation type="submission" date="2020-01" db="EMBL/GenBank/DDBJ databases">
        <title>Ponticoccus aerotolerans gen. nov., sp. nov., an anaerobic bacterium and proposal of Ponticoccusceae fam. nov., Ponticoccusles ord. nov. and Ponticoccuse classis nov. in the phylum Kiritimatiellaeota.</title>
        <authorList>
            <person name="Zhou L.Y."/>
            <person name="Du Z.J."/>
        </authorList>
    </citation>
    <scope>NUCLEOTIDE SEQUENCE [LARGE SCALE GENOMIC DNA]</scope>
    <source>
        <strain evidence="4 5">S-5007</strain>
    </source>
</reference>
<dbReference type="GO" id="GO:0004065">
    <property type="term" value="F:arylsulfatase activity"/>
    <property type="evidence" value="ECO:0007669"/>
    <property type="project" value="TreeGrafter"/>
</dbReference>
<dbReference type="AlphaFoldDB" id="A0A6P1M8G8"/>
<keyword evidence="4" id="KW-0808">Transferase</keyword>
<name>A0A6P1M8G8_9BACT</name>
<keyword evidence="5" id="KW-1185">Reference proteome</keyword>